<dbReference type="GO" id="GO:0003953">
    <property type="term" value="F:NAD+ nucleosidase activity"/>
    <property type="evidence" value="ECO:0007669"/>
    <property type="project" value="UniProtKB-EC"/>
</dbReference>
<dbReference type="GO" id="GO:0051607">
    <property type="term" value="P:defense response to virus"/>
    <property type="evidence" value="ECO:0007669"/>
    <property type="project" value="UniProtKB-KW"/>
</dbReference>
<evidence type="ECO:0000256" key="6">
    <source>
        <dbReference type="ARBA" id="ARBA00035033"/>
    </source>
</evidence>
<dbReference type="InterPro" id="IPR029035">
    <property type="entry name" value="DHS-like_NAD/FAD-binding_dom"/>
</dbReference>
<reference evidence="10" key="1">
    <citation type="submission" date="2023-04" db="EMBL/GenBank/DDBJ databases">
        <title>Genomic analysis of Lactococcus garvieae isolates.</title>
        <authorList>
            <person name="Zhanghang C."/>
        </authorList>
    </citation>
    <scope>NUCLEOTIDE SEQUENCE</scope>
    <source>
        <strain evidence="10">ZB-1</strain>
    </source>
</reference>
<evidence type="ECO:0000256" key="2">
    <source>
        <dbReference type="ARBA" id="ARBA00023027"/>
    </source>
</evidence>
<dbReference type="PROSITE" id="PS50305">
    <property type="entry name" value="SIRTUIN"/>
    <property type="match status" value="1"/>
</dbReference>
<evidence type="ECO:0000256" key="7">
    <source>
        <dbReference type="ARBA" id="ARBA00047575"/>
    </source>
</evidence>
<dbReference type="AlphaFoldDB" id="A0AA43PH18"/>
<dbReference type="Proteomes" id="UP001157396">
    <property type="component" value="Unassembled WGS sequence"/>
</dbReference>
<evidence type="ECO:0000256" key="4">
    <source>
        <dbReference type="ARBA" id="ARBA00034327"/>
    </source>
</evidence>
<evidence type="ECO:0000313" key="11">
    <source>
        <dbReference type="Proteomes" id="UP001157396"/>
    </source>
</evidence>
<organism evidence="10 11">
    <name type="scientific">Lactococcus garvieae</name>
    <dbReference type="NCBI Taxonomy" id="1363"/>
    <lineage>
        <taxon>Bacteria</taxon>
        <taxon>Bacillati</taxon>
        <taxon>Bacillota</taxon>
        <taxon>Bacilli</taxon>
        <taxon>Lactobacillales</taxon>
        <taxon>Streptococcaceae</taxon>
        <taxon>Lactococcus</taxon>
    </lineage>
</organism>
<evidence type="ECO:0000256" key="8">
    <source>
        <dbReference type="PROSITE-ProRule" id="PRU00236"/>
    </source>
</evidence>
<comment type="caution">
    <text evidence="10">The sequence shown here is derived from an EMBL/GenBank/DDBJ whole genome shotgun (WGS) entry which is preliminary data.</text>
</comment>
<name>A0AA43PH18_9LACT</name>
<dbReference type="Pfam" id="PF18185">
    <property type="entry name" value="STALD"/>
    <property type="match status" value="1"/>
</dbReference>
<dbReference type="RefSeq" id="WP_265149444.1">
    <property type="nucleotide sequence ID" value="NZ_AP026069.1"/>
</dbReference>
<comment type="caution">
    <text evidence="8">Lacks conserved residue(s) required for the propagation of feature annotation.</text>
</comment>
<dbReference type="SUPFAM" id="SSF52467">
    <property type="entry name" value="DHS-like NAD/FAD-binding domain"/>
    <property type="match status" value="1"/>
</dbReference>
<dbReference type="InterPro" id="IPR041486">
    <property type="entry name" value="ThsA_STALD"/>
</dbReference>
<evidence type="ECO:0000256" key="5">
    <source>
        <dbReference type="ARBA" id="ARBA00035014"/>
    </source>
</evidence>
<accession>A0AA43PH18</accession>
<evidence type="ECO:0000256" key="3">
    <source>
        <dbReference type="ARBA" id="ARBA00023118"/>
    </source>
</evidence>
<keyword evidence="2" id="KW-0520">NAD</keyword>
<dbReference type="EMBL" id="JARYTV010000002">
    <property type="protein sequence ID" value="MDH7959410.1"/>
    <property type="molecule type" value="Genomic_DNA"/>
</dbReference>
<protein>
    <recommendedName>
        <fullName evidence="6">NAD(+) hydrolase ThsA</fullName>
        <ecNumber evidence="4">3.2.2.5</ecNumber>
    </recommendedName>
</protein>
<feature type="domain" description="Deacetylase sirtuin-type" evidence="9">
    <location>
        <begin position="1"/>
        <end position="252"/>
    </location>
</feature>
<evidence type="ECO:0000313" key="10">
    <source>
        <dbReference type="EMBL" id="MDH7959410.1"/>
    </source>
</evidence>
<comment type="similarity">
    <text evidence="5">Belongs to the soluble Thoeris ThsA family.</text>
</comment>
<sequence length="459" mass="52739">MNRKQMIQDFSRSVIQGNAGIFLGAGLSVGATYKDWKNLLREPAEEIGLDIEKEQYDLISLAELIKNEKNRAYINELIINEFERHDVKPTKNHNLLASMPIDVYWTTNYDNLMEQALRKAKKSIAIKKKQTDLATYRRDQEAVVYKMHGDVSDPDNAVLTRTDYETYDTERILFKEALEGQVVTRTFLFLGFSFSDPNLERMLARIRHTLKESSRTHYCIMKSVDEDVEDYEYQKVKQELQIKDLANYHIKTIMVDDYDEITSLLLEIKQKTLMNSILISGSSTEDYGDFSPKEANKFISLLTQKLLENGYKVVNGFGLGVGHAVVNGALDYRDTLNLKGVGDRLDLRPFPFQNPEKFTEYRKEFISDVGIVISIFGNKKNDKGETIIAEGVVEEADIAYDMGKILLPIPLTGFAAQKIYDKYYQEDFCIDLPSIFDEEEKKIEKLVDSIIKEIKKLKG</sequence>
<gene>
    <name evidence="10" type="ORF">QHR29_02870</name>
</gene>
<evidence type="ECO:0000256" key="1">
    <source>
        <dbReference type="ARBA" id="ARBA00022801"/>
    </source>
</evidence>
<dbReference type="EC" id="3.2.2.5" evidence="4"/>
<evidence type="ECO:0000259" key="9">
    <source>
        <dbReference type="PROSITE" id="PS50305"/>
    </source>
</evidence>
<keyword evidence="3" id="KW-0051">Antiviral defense</keyword>
<keyword evidence="1" id="KW-0378">Hydrolase</keyword>
<proteinExistence type="inferred from homology"/>
<comment type="catalytic activity">
    <reaction evidence="7">
        <text>NAD(+) + H2O = ADP-D-ribose + nicotinamide + H(+)</text>
        <dbReference type="Rhea" id="RHEA:16301"/>
        <dbReference type="ChEBI" id="CHEBI:15377"/>
        <dbReference type="ChEBI" id="CHEBI:15378"/>
        <dbReference type="ChEBI" id="CHEBI:17154"/>
        <dbReference type="ChEBI" id="CHEBI:57540"/>
        <dbReference type="ChEBI" id="CHEBI:57967"/>
        <dbReference type="EC" id="3.2.2.5"/>
    </reaction>
    <physiologicalReaction direction="left-to-right" evidence="7">
        <dbReference type="Rhea" id="RHEA:16302"/>
    </physiologicalReaction>
</comment>
<dbReference type="InterPro" id="IPR026590">
    <property type="entry name" value="Ssirtuin_cat_dom"/>
</dbReference>
<dbReference type="Pfam" id="PF13289">
    <property type="entry name" value="SIR2_2"/>
    <property type="match status" value="1"/>
</dbReference>